<comment type="subcellular location">
    <subcellularLocation>
        <location evidence="1">Periplasm</location>
    </subcellularLocation>
</comment>
<dbReference type="Gene3D" id="3.10.105.10">
    <property type="entry name" value="Dipeptide-binding Protein, Domain 3"/>
    <property type="match status" value="1"/>
</dbReference>
<feature type="signal peptide" evidence="4">
    <location>
        <begin position="1"/>
        <end position="29"/>
    </location>
</feature>
<dbReference type="SUPFAM" id="SSF53850">
    <property type="entry name" value="Periplasmic binding protein-like II"/>
    <property type="match status" value="1"/>
</dbReference>
<dbReference type="GO" id="GO:1904680">
    <property type="term" value="F:peptide transmembrane transporter activity"/>
    <property type="evidence" value="ECO:0007669"/>
    <property type="project" value="TreeGrafter"/>
</dbReference>
<dbReference type="InterPro" id="IPR000914">
    <property type="entry name" value="SBP_5_dom"/>
</dbReference>
<evidence type="ECO:0000313" key="7">
    <source>
        <dbReference type="Proteomes" id="UP000198615"/>
    </source>
</evidence>
<dbReference type="InterPro" id="IPR039424">
    <property type="entry name" value="SBP_5"/>
</dbReference>
<feature type="domain" description="Solute-binding protein family 5" evidence="5">
    <location>
        <begin position="93"/>
        <end position="453"/>
    </location>
</feature>
<dbReference type="AlphaFoldDB" id="A0A8G2EVC8"/>
<dbReference type="Proteomes" id="UP000198615">
    <property type="component" value="Unassembled WGS sequence"/>
</dbReference>
<comment type="similarity">
    <text evidence="2">Belongs to the bacterial solute-binding protein 5 family.</text>
</comment>
<dbReference type="PANTHER" id="PTHR30290">
    <property type="entry name" value="PERIPLASMIC BINDING COMPONENT OF ABC TRANSPORTER"/>
    <property type="match status" value="1"/>
</dbReference>
<gene>
    <name evidence="6" type="ORF">SAMN05660686_02392</name>
</gene>
<dbReference type="InterPro" id="IPR030678">
    <property type="entry name" value="Peptide/Ni-bd"/>
</dbReference>
<evidence type="ECO:0000256" key="2">
    <source>
        <dbReference type="ARBA" id="ARBA00005695"/>
    </source>
</evidence>
<dbReference type="OrthoDB" id="9803988at2"/>
<dbReference type="Pfam" id="PF00496">
    <property type="entry name" value="SBP_bac_5"/>
    <property type="match status" value="1"/>
</dbReference>
<comment type="caution">
    <text evidence="6">The sequence shown here is derived from an EMBL/GenBank/DDBJ whole genome shotgun (WGS) entry which is preliminary data.</text>
</comment>
<dbReference type="RefSeq" id="WP_028796367.1">
    <property type="nucleotide sequence ID" value="NZ_FNBW01000006.1"/>
</dbReference>
<evidence type="ECO:0000259" key="5">
    <source>
        <dbReference type="Pfam" id="PF00496"/>
    </source>
</evidence>
<reference evidence="6 7" key="1">
    <citation type="submission" date="2016-10" db="EMBL/GenBank/DDBJ databases">
        <authorList>
            <person name="Varghese N."/>
            <person name="Submissions S."/>
        </authorList>
    </citation>
    <scope>NUCLEOTIDE SEQUENCE [LARGE SCALE GENOMIC DNA]</scope>
    <source>
        <strain evidence="6 7">DSM 18839</strain>
    </source>
</reference>
<dbReference type="Gene3D" id="3.40.190.10">
    <property type="entry name" value="Periplasmic binding protein-like II"/>
    <property type="match status" value="1"/>
</dbReference>
<dbReference type="PANTHER" id="PTHR30290:SF38">
    <property type="entry name" value="D,D-DIPEPTIDE-BINDING PERIPLASMIC PROTEIN DDPA-RELATED"/>
    <property type="match status" value="1"/>
</dbReference>
<accession>A0A8G2EVC8</accession>
<evidence type="ECO:0000256" key="4">
    <source>
        <dbReference type="SAM" id="SignalP"/>
    </source>
</evidence>
<dbReference type="EMBL" id="FNBW01000006">
    <property type="protein sequence ID" value="SDF78944.1"/>
    <property type="molecule type" value="Genomic_DNA"/>
</dbReference>
<dbReference type="GO" id="GO:0015833">
    <property type="term" value="P:peptide transport"/>
    <property type="evidence" value="ECO:0007669"/>
    <property type="project" value="TreeGrafter"/>
</dbReference>
<dbReference type="GO" id="GO:0043190">
    <property type="term" value="C:ATP-binding cassette (ABC) transporter complex"/>
    <property type="evidence" value="ECO:0007669"/>
    <property type="project" value="InterPro"/>
</dbReference>
<dbReference type="PIRSF" id="PIRSF002741">
    <property type="entry name" value="MppA"/>
    <property type="match status" value="1"/>
</dbReference>
<keyword evidence="7" id="KW-1185">Reference proteome</keyword>
<sequence>MKSRLTRFAASVALGSALVVGAGSMPASAQEQGGELRLVVGSDIPSYDGHIESTFGMIHPIRPFYSLLIRVNPDNPSSPTDFVCDLCVGEVPKPTNDGKTYTFKIRKGVTFQDGQELTSADIKATFDKLAFPPDGIASNRKAYFAMIDSVEAPDPETVVFNLKFPSGTFIPSIAMPFNFIYSKNDLDERGYTWHQTNVNGTGPFHFVEHVQGSHVTGKKNPNYYHEGKPYLDGYTSLIAPKMSVRLQAIRGGQADIEFRGFPPKARDDLKEALGDQIEVQESDWNCVLIVTPNHEAKPFDDPRVRQALSLSIDRHQGSEYLSKIAIVKTVGGIGFPGHPISSSPEYLEKNIIGYSKDIEASREKAKALLKEAGHENLKFTLHNRGVDQPYKVVGTWLIDQWRRIGLDVEQWVQPSTPFYATLRTQKNFEVSLDFNCQAVVNPIADISKFLPSSGANYSYFEDAELESIYAELLATGDEGKQRELFAQFEKRVLNDLASQFITLWWYKINPYRSYVKGWKIAPSHYLNQSLENIWIDSAERKKQLGG</sequence>
<dbReference type="GO" id="GO:0030288">
    <property type="term" value="C:outer membrane-bounded periplasmic space"/>
    <property type="evidence" value="ECO:0007669"/>
    <property type="project" value="UniProtKB-ARBA"/>
</dbReference>
<evidence type="ECO:0000256" key="1">
    <source>
        <dbReference type="ARBA" id="ARBA00004418"/>
    </source>
</evidence>
<evidence type="ECO:0000313" key="6">
    <source>
        <dbReference type="EMBL" id="SDF78944.1"/>
    </source>
</evidence>
<protein>
    <submittedName>
        <fullName evidence="6">Peptide/nickel transport system substrate-binding protein</fullName>
    </submittedName>
</protein>
<feature type="chain" id="PRO_5034179608" evidence="4">
    <location>
        <begin position="30"/>
        <end position="546"/>
    </location>
</feature>
<proteinExistence type="inferred from homology"/>
<keyword evidence="3 4" id="KW-0732">Signal</keyword>
<evidence type="ECO:0000256" key="3">
    <source>
        <dbReference type="ARBA" id="ARBA00022729"/>
    </source>
</evidence>
<name>A0A8G2EVC8_9PROT</name>
<organism evidence="6 7">
    <name type="scientific">Thalassobaculum litoreum DSM 18839</name>
    <dbReference type="NCBI Taxonomy" id="1123362"/>
    <lineage>
        <taxon>Bacteria</taxon>
        <taxon>Pseudomonadati</taxon>
        <taxon>Pseudomonadota</taxon>
        <taxon>Alphaproteobacteria</taxon>
        <taxon>Rhodospirillales</taxon>
        <taxon>Thalassobaculaceae</taxon>
        <taxon>Thalassobaculum</taxon>
    </lineage>
</organism>